<proteinExistence type="predicted"/>
<dbReference type="PANTHER" id="PTHR31180:SF2">
    <property type="entry name" value="CILIA- AND FLAGELLA-ASSOCIATED PROTEIN 107"/>
    <property type="match status" value="1"/>
</dbReference>
<keyword evidence="6" id="KW-0966">Cell projection</keyword>
<dbReference type="Proteomes" id="UP000245119">
    <property type="component" value="Linkage Group LG2"/>
</dbReference>
<evidence type="ECO:0000256" key="4">
    <source>
        <dbReference type="ARBA" id="ARBA00023069"/>
    </source>
</evidence>
<keyword evidence="5" id="KW-0206">Cytoskeleton</keyword>
<keyword evidence="2" id="KW-0963">Cytoplasm</keyword>
<dbReference type="InterPro" id="IPR037662">
    <property type="entry name" value="CFAP68/107"/>
</dbReference>
<evidence type="ECO:0000256" key="5">
    <source>
        <dbReference type="ARBA" id="ARBA00023212"/>
    </source>
</evidence>
<keyword evidence="3" id="KW-0282">Flagellum</keyword>
<dbReference type="PANTHER" id="PTHR31180">
    <property type="entry name" value="CILIA- AND FLAGELLA-ASSOCIATED PROTEIN 107-RELATED"/>
    <property type="match status" value="1"/>
</dbReference>
<evidence type="ECO:0000313" key="10">
    <source>
        <dbReference type="Proteomes" id="UP000245119"/>
    </source>
</evidence>
<dbReference type="EMBL" id="PZQS01000002">
    <property type="protein sequence ID" value="PVD35322.1"/>
    <property type="molecule type" value="Genomic_DNA"/>
</dbReference>
<dbReference type="InterPro" id="IPR054709">
    <property type="entry name" value="CFAP107"/>
</dbReference>
<sequence length="229" mass="26824">MHGNVEAWLNIPGWRIEQRYAPGVLIGNWAEERYTFKKGSYKHNTTHRIDFQNYGNHRPDVIIRRKRELLNEGLPQELIFHHHGNRYARNLVTWYDEDYNGRYKEKKLPELRTWTSKHVSWLPEKSDIHVQAPPTNFGLLGKLQKKWRDQARSAMEGDYKSVYTTSYKDFPPDAAVHMRYATPKMESSSLHPPNKVIKDLQLRNKSALKLPEKMPPDIAIGAIQSNHSV</sequence>
<protein>
    <submittedName>
        <fullName evidence="9">Uncharacterized protein</fullName>
    </submittedName>
</protein>
<evidence type="ECO:0000256" key="6">
    <source>
        <dbReference type="ARBA" id="ARBA00023273"/>
    </source>
</evidence>
<keyword evidence="10" id="KW-1185">Reference proteome</keyword>
<evidence type="ECO:0000256" key="7">
    <source>
        <dbReference type="ARBA" id="ARBA00035003"/>
    </source>
</evidence>
<dbReference type="GO" id="GO:0005879">
    <property type="term" value="C:axonemal microtubule"/>
    <property type="evidence" value="ECO:0007669"/>
    <property type="project" value="TreeGrafter"/>
</dbReference>
<comment type="subcellular location">
    <subcellularLocation>
        <location evidence="1">Cytoplasm</location>
        <location evidence="1">Cytoskeleton</location>
        <location evidence="1">Flagellum axoneme</location>
    </subcellularLocation>
</comment>
<dbReference type="AlphaFoldDB" id="A0A2T7PPH1"/>
<dbReference type="STRING" id="400727.A0A2T7PPH1"/>
<dbReference type="GO" id="GO:0030317">
    <property type="term" value="P:flagellated sperm motility"/>
    <property type="evidence" value="ECO:0007669"/>
    <property type="project" value="InterPro"/>
</dbReference>
<reference evidence="9 10" key="1">
    <citation type="submission" date="2018-04" db="EMBL/GenBank/DDBJ databases">
        <title>The genome of golden apple snail Pomacea canaliculata provides insight into stress tolerance and invasive adaptation.</title>
        <authorList>
            <person name="Liu C."/>
            <person name="Liu B."/>
            <person name="Ren Y."/>
            <person name="Zhang Y."/>
            <person name="Wang H."/>
            <person name="Li S."/>
            <person name="Jiang F."/>
            <person name="Yin L."/>
            <person name="Zhang G."/>
            <person name="Qian W."/>
            <person name="Fan W."/>
        </authorList>
    </citation>
    <scope>NUCLEOTIDE SEQUENCE [LARGE SCALE GENOMIC DNA]</scope>
    <source>
        <strain evidence="9">SZHN2017</strain>
        <tissue evidence="9">Muscle</tissue>
    </source>
</reference>
<comment type="subunit">
    <text evidence="8">Microtubule inner protein component of sperm flagellar doublet microtubules.</text>
</comment>
<comment type="caution">
    <text evidence="9">The sequence shown here is derived from an EMBL/GenBank/DDBJ whole genome shotgun (WGS) entry which is preliminary data.</text>
</comment>
<evidence type="ECO:0000313" key="9">
    <source>
        <dbReference type="EMBL" id="PVD35322.1"/>
    </source>
</evidence>
<evidence type="ECO:0000256" key="2">
    <source>
        <dbReference type="ARBA" id="ARBA00022490"/>
    </source>
</evidence>
<dbReference type="OMA" id="EKTPQCI"/>
<keyword evidence="4" id="KW-0969">Cilium</keyword>
<name>A0A2T7PPH1_POMCA</name>
<comment type="function">
    <text evidence="7">Microtubule inner protein (MIP) part of the dynein-decorated doublet microtubules (DMTs) in cilia axoneme, which is required for motile cilia beating.</text>
</comment>
<dbReference type="Pfam" id="PF22595">
    <property type="entry name" value="CFAP107"/>
    <property type="match status" value="1"/>
</dbReference>
<dbReference type="OrthoDB" id="8185227at2759"/>
<evidence type="ECO:0000256" key="8">
    <source>
        <dbReference type="ARBA" id="ARBA00046435"/>
    </source>
</evidence>
<accession>A0A2T7PPH1</accession>
<gene>
    <name evidence="9" type="ORF">C0Q70_02282</name>
</gene>
<organism evidence="9 10">
    <name type="scientific">Pomacea canaliculata</name>
    <name type="common">Golden apple snail</name>
    <dbReference type="NCBI Taxonomy" id="400727"/>
    <lineage>
        <taxon>Eukaryota</taxon>
        <taxon>Metazoa</taxon>
        <taxon>Spiralia</taxon>
        <taxon>Lophotrochozoa</taxon>
        <taxon>Mollusca</taxon>
        <taxon>Gastropoda</taxon>
        <taxon>Caenogastropoda</taxon>
        <taxon>Architaenioglossa</taxon>
        <taxon>Ampullarioidea</taxon>
        <taxon>Ampullariidae</taxon>
        <taxon>Pomacea</taxon>
    </lineage>
</organism>
<evidence type="ECO:0000256" key="3">
    <source>
        <dbReference type="ARBA" id="ARBA00022846"/>
    </source>
</evidence>
<evidence type="ECO:0000256" key="1">
    <source>
        <dbReference type="ARBA" id="ARBA00004611"/>
    </source>
</evidence>